<dbReference type="Proteomes" id="UP000051679">
    <property type="component" value="Unassembled WGS sequence"/>
</dbReference>
<feature type="transmembrane region" description="Helical" evidence="1">
    <location>
        <begin position="164"/>
        <end position="183"/>
    </location>
</feature>
<feature type="transmembrane region" description="Helical" evidence="1">
    <location>
        <begin position="195"/>
        <end position="212"/>
    </location>
</feature>
<dbReference type="EMBL" id="AYYO01000044">
    <property type="protein sequence ID" value="KRM54834.1"/>
    <property type="molecule type" value="Genomic_DNA"/>
</dbReference>
<comment type="caution">
    <text evidence="3">The sequence shown here is derived from an EMBL/GenBank/DDBJ whole genome shotgun (WGS) entry which is preliminary data.</text>
</comment>
<sequence length="225" mass="26900">MAVTLWYNGLHGGQAMIFLGPVYRFLEANYAERINHFPLIRLVTYSVDKTILYLLIFAVLRGLWLWRRHKRIRLGHELLVFTFTAYVMLLLFLTVFRHSYFPWQITMDWGRDWHEANWTVLAETWKLRLGLSHFDFYYQSLGNVVWFIPFGMMLPLLLRPRHKAIHVVFWGMLMSMFIETMQFYMHTGIADVDDLIFNTTGAFIGAIIYVCLHRLRMFIWPHAQS</sequence>
<feature type="transmembrane region" description="Helical" evidence="1">
    <location>
        <begin position="136"/>
        <end position="157"/>
    </location>
</feature>
<evidence type="ECO:0000259" key="2">
    <source>
        <dbReference type="Pfam" id="PF04892"/>
    </source>
</evidence>
<reference evidence="3 4" key="1">
    <citation type="journal article" date="2015" name="Genome Announc.">
        <title>Expanding the biotechnology potential of lactobacilli through comparative genomics of 213 strains and associated genera.</title>
        <authorList>
            <person name="Sun Z."/>
            <person name="Harris H.M."/>
            <person name="McCann A."/>
            <person name="Guo C."/>
            <person name="Argimon S."/>
            <person name="Zhang W."/>
            <person name="Yang X."/>
            <person name="Jeffery I.B."/>
            <person name="Cooney J.C."/>
            <person name="Kagawa T.F."/>
            <person name="Liu W."/>
            <person name="Song Y."/>
            <person name="Salvetti E."/>
            <person name="Wrobel A."/>
            <person name="Rasinkangas P."/>
            <person name="Parkhill J."/>
            <person name="Rea M.C."/>
            <person name="O'Sullivan O."/>
            <person name="Ritari J."/>
            <person name="Douillard F.P."/>
            <person name="Paul Ross R."/>
            <person name="Yang R."/>
            <person name="Briner A.E."/>
            <person name="Felis G.E."/>
            <person name="de Vos W.M."/>
            <person name="Barrangou R."/>
            <person name="Klaenhammer T.R."/>
            <person name="Caufield P.W."/>
            <person name="Cui Y."/>
            <person name="Zhang H."/>
            <person name="O'Toole P.W."/>
        </authorList>
    </citation>
    <scope>NUCLEOTIDE SEQUENCE [LARGE SCALE GENOMIC DNA]</scope>
    <source>
        <strain evidence="3 4">DSM 20505</strain>
    </source>
</reference>
<keyword evidence="1" id="KW-1133">Transmembrane helix</keyword>
<feature type="transmembrane region" description="Helical" evidence="1">
    <location>
        <begin position="78"/>
        <end position="100"/>
    </location>
</feature>
<protein>
    <submittedName>
        <fullName evidence="3">Glycopeptide antibiotics resistance protein</fullName>
    </submittedName>
</protein>
<evidence type="ECO:0000313" key="4">
    <source>
        <dbReference type="Proteomes" id="UP000051679"/>
    </source>
</evidence>
<proteinExistence type="predicted"/>
<dbReference type="AlphaFoldDB" id="A0A0R1ZKG4"/>
<dbReference type="PANTHER" id="PTHR36834:SF2">
    <property type="entry name" value="MEMBRANE PROTEIN"/>
    <property type="match status" value="1"/>
</dbReference>
<dbReference type="Pfam" id="PF04892">
    <property type="entry name" value="VanZ"/>
    <property type="match status" value="1"/>
</dbReference>
<feature type="transmembrane region" description="Helical" evidence="1">
    <location>
        <begin position="50"/>
        <end position="66"/>
    </location>
</feature>
<evidence type="ECO:0000313" key="3">
    <source>
        <dbReference type="EMBL" id="KRM54834.1"/>
    </source>
</evidence>
<keyword evidence="1" id="KW-0812">Transmembrane</keyword>
<name>A0A0R1ZKG4_9LACO</name>
<keyword evidence="1" id="KW-0472">Membrane</keyword>
<gene>
    <name evidence="3" type="ORF">FC18_GL002251</name>
</gene>
<dbReference type="InterPro" id="IPR053150">
    <property type="entry name" value="Teicoplanin_resist-assoc"/>
</dbReference>
<dbReference type="PANTHER" id="PTHR36834">
    <property type="entry name" value="MEMBRANE PROTEIN-RELATED"/>
    <property type="match status" value="1"/>
</dbReference>
<feature type="domain" description="VanZ-like" evidence="2">
    <location>
        <begin position="83"/>
        <end position="212"/>
    </location>
</feature>
<accession>A0A0R1ZKG4</accession>
<organism evidence="3 4">
    <name type="scientific">Lacticaseibacillus sharpeae JCM 1186 = DSM 20505</name>
    <dbReference type="NCBI Taxonomy" id="1291052"/>
    <lineage>
        <taxon>Bacteria</taxon>
        <taxon>Bacillati</taxon>
        <taxon>Bacillota</taxon>
        <taxon>Bacilli</taxon>
        <taxon>Lactobacillales</taxon>
        <taxon>Lactobacillaceae</taxon>
        <taxon>Lacticaseibacillus</taxon>
    </lineage>
</organism>
<dbReference type="InterPro" id="IPR006976">
    <property type="entry name" value="VanZ-like"/>
</dbReference>
<keyword evidence="4" id="KW-1185">Reference proteome</keyword>
<dbReference type="PATRIC" id="fig|1291052.5.peg.2318"/>
<dbReference type="STRING" id="1291052.FC18_GL002251"/>
<evidence type="ECO:0000256" key="1">
    <source>
        <dbReference type="SAM" id="Phobius"/>
    </source>
</evidence>